<feature type="transmembrane region" description="Helical" evidence="1">
    <location>
        <begin position="142"/>
        <end position="165"/>
    </location>
</feature>
<feature type="transmembrane region" description="Helical" evidence="1">
    <location>
        <begin position="7"/>
        <end position="27"/>
    </location>
</feature>
<proteinExistence type="predicted"/>
<feature type="transmembrane region" description="Helical" evidence="1">
    <location>
        <begin position="171"/>
        <end position="190"/>
    </location>
</feature>
<name>A0A4U0SKN0_9ACTN</name>
<keyword evidence="4" id="KW-1185">Reference proteome</keyword>
<comment type="caution">
    <text evidence="3">The sequence shown here is derived from an EMBL/GenBank/DDBJ whole genome shotgun (WGS) entry which is preliminary data.</text>
</comment>
<dbReference type="Pfam" id="PF19993">
    <property type="entry name" value="DO-GTPase2"/>
    <property type="match status" value="1"/>
</dbReference>
<evidence type="ECO:0000313" key="4">
    <source>
        <dbReference type="Proteomes" id="UP000305778"/>
    </source>
</evidence>
<protein>
    <submittedName>
        <fullName evidence="3">Zinc ribbon domain-containing protein</fullName>
    </submittedName>
</protein>
<dbReference type="EMBL" id="SUMC01000016">
    <property type="protein sequence ID" value="TKA10242.1"/>
    <property type="molecule type" value="Genomic_DNA"/>
</dbReference>
<evidence type="ECO:0000256" key="1">
    <source>
        <dbReference type="SAM" id="Phobius"/>
    </source>
</evidence>
<keyword evidence="1" id="KW-0472">Membrane</keyword>
<keyword evidence="1" id="KW-1133">Transmembrane helix</keyword>
<reference evidence="3 4" key="1">
    <citation type="submission" date="2019-04" db="EMBL/GenBank/DDBJ databases">
        <title>Streptomyces oryziradicis sp. nov., a novel actinomycete isolated from rhizosphere soil of rice (Oryza sativa L.).</title>
        <authorList>
            <person name="Li C."/>
        </authorList>
    </citation>
    <scope>NUCLEOTIDE SEQUENCE [LARGE SCALE GENOMIC DNA]</scope>
    <source>
        <strain evidence="3 4">NEAU-C40</strain>
    </source>
</reference>
<dbReference type="RefSeq" id="WP_136725058.1">
    <property type="nucleotide sequence ID" value="NZ_SUMC01000016.1"/>
</dbReference>
<evidence type="ECO:0000259" key="2">
    <source>
        <dbReference type="Pfam" id="PF19993"/>
    </source>
</evidence>
<evidence type="ECO:0000313" key="3">
    <source>
        <dbReference type="EMBL" id="TKA10242.1"/>
    </source>
</evidence>
<organism evidence="3 4">
    <name type="scientific">Actinacidiphila oryziradicis</name>
    <dbReference type="NCBI Taxonomy" id="2571141"/>
    <lineage>
        <taxon>Bacteria</taxon>
        <taxon>Bacillati</taxon>
        <taxon>Actinomycetota</taxon>
        <taxon>Actinomycetes</taxon>
        <taxon>Kitasatosporales</taxon>
        <taxon>Streptomycetaceae</taxon>
        <taxon>Actinacidiphila</taxon>
    </lineage>
</organism>
<dbReference type="InterPro" id="IPR045528">
    <property type="entry name" value="DO-GTPase2"/>
</dbReference>
<accession>A0A4U0SKN0</accession>
<sequence length="640" mass="67360">MGVLSTLLVVGLVITGVIVGISVLVAVGPPVVKFVGRLLFFVVMVLTQLAAGAVGLLAFPLVLLWSMWRHLATVWRMMALPKVRGPDPAGGAEPAYPAYFRRSAWQDLRTVWAAVQRGQERGRDRARDTAANAFTAGDRDGLFALGLASASVAIALTTPVVWLLLLVAAAFHLLALGLGFALWHVLRFLAAGADRTARRARGVRLACPHLGCGRPIALPVHQCPACGAEHRALAPNRYGALRHTCRCGARLPSAALFGAHRLEARCPSCGGALPRRAARARLRTVVLAGGSGSGRSTIRGRAAGQIRDLAKALGGTPRTDLPEPALLDLTGLRGQGALLALLDPPGAAFGTQEATESLGCLGHADGLVLVVDPLALPEVRRSLGQEDRVRIGRVPADADDPARAVERVLHVVRALPAAGRPRRIAVVLSKSGVLRRTSAGAGFDGGDDAAVRVWLDRSGGGNLVRTIELTGAKVRYAATGEGGTDDSTALGELLLWAAGARVARRILRVPGGRRPAQARRESRLGRALAGAARRGRWLKRVPGSGRDPLSRLLRAGRQRRRERAVLLRHCDPYAERRPDGWVPSGRQGAPPPALLAARRGLLLCHLAGLAALPLALALLLTGALPADAFGGTPVAAAHRK</sequence>
<feature type="domain" description="Double-GTPase 2" evidence="2">
    <location>
        <begin position="316"/>
        <end position="480"/>
    </location>
</feature>
<dbReference type="OrthoDB" id="2990125at2"/>
<keyword evidence="1" id="KW-0812">Transmembrane</keyword>
<feature type="transmembrane region" description="Helical" evidence="1">
    <location>
        <begin position="39"/>
        <end position="68"/>
    </location>
</feature>
<feature type="transmembrane region" description="Helical" evidence="1">
    <location>
        <begin position="601"/>
        <end position="624"/>
    </location>
</feature>
<dbReference type="Proteomes" id="UP000305778">
    <property type="component" value="Unassembled WGS sequence"/>
</dbReference>
<dbReference type="AlphaFoldDB" id="A0A4U0SKN0"/>
<gene>
    <name evidence="3" type="ORF">FCI23_18765</name>
</gene>